<organism evidence="1">
    <name type="scientific">uncultured Poseidoniia archaeon</name>
    <dbReference type="NCBI Taxonomy" id="1697135"/>
    <lineage>
        <taxon>Archaea</taxon>
        <taxon>Methanobacteriati</taxon>
        <taxon>Thermoplasmatota</taxon>
        <taxon>Candidatus Poseidoniia</taxon>
        <taxon>environmental samples</taxon>
    </lineage>
</organism>
<dbReference type="AlphaFoldDB" id="A0A1B1TEG9"/>
<dbReference type="Gene3D" id="1.10.10.10">
    <property type="entry name" value="Winged helix-like DNA-binding domain superfamily/Winged helix DNA-binding domain"/>
    <property type="match status" value="1"/>
</dbReference>
<reference evidence="1" key="2">
    <citation type="journal article" date="2015" name="ISME J.">
        <title>A new class of marine Euryarchaeota group II from the Mediterranean deep chlorophyll maximum.</title>
        <authorList>
            <person name="Martin-Cuadrado A.B."/>
            <person name="Garcia-Heredia I."/>
            <person name="Molto A.G."/>
            <person name="Lopez-Ubeda R."/>
            <person name="Kimes N."/>
            <person name="Lopez-Garcia P."/>
            <person name="Moreira D."/>
            <person name="Rodriguez-Valera F."/>
        </authorList>
    </citation>
    <scope>NUCLEOTIDE SEQUENCE</scope>
</reference>
<accession>A0A1B1TEG9</accession>
<reference evidence="1" key="1">
    <citation type="submission" date="2014-11" db="EMBL/GenBank/DDBJ databases">
        <authorList>
            <person name="Zhu J."/>
            <person name="Qi W."/>
            <person name="Song R."/>
        </authorList>
    </citation>
    <scope>NUCLEOTIDE SEQUENCE</scope>
</reference>
<dbReference type="InterPro" id="IPR036388">
    <property type="entry name" value="WH-like_DNA-bd_sf"/>
</dbReference>
<sequence>MGGCFMISTTRIKRQSAIRLFAQEYSESNLTEQGVGEYDPSFVITKLGIKVNRALFCGVIDRLEKREGDNGPSFNGQIRDPTGINRFNVASFQPELQAEMEELFARFESGDRFLMAIVGKSRWFEGDEGGIFTSFRVEEFTVINQELYMNWLIDTSDATLRRLNFYEQSLELELNKETLISSGFPKDLVDGTLLARQHYSNVDTENYRLGILKALSSASGREIENNQNLTIQDEGNNVEIIEADEDVTPENIILNTIQNLDTGSGVEYDKLVEACTLSGVSRESAEDCIEDLRDVKGDIIEPRFGFFRLLK</sequence>
<name>A0A1B1TEG9_9ARCH</name>
<evidence type="ECO:0000313" key="1">
    <source>
        <dbReference type="EMBL" id="ANV80685.1"/>
    </source>
</evidence>
<protein>
    <submittedName>
        <fullName evidence="1">Rpa-associated protein</fullName>
    </submittedName>
</protein>
<proteinExistence type="predicted"/>
<dbReference type="EMBL" id="KP211901">
    <property type="protein sequence ID" value="ANV80685.1"/>
    <property type="molecule type" value="Genomic_DNA"/>
</dbReference>